<dbReference type="InterPro" id="IPR045584">
    <property type="entry name" value="Pilin-like"/>
</dbReference>
<dbReference type="PANTHER" id="PTHR30093:SF47">
    <property type="entry name" value="TYPE IV PILUS NON-CORE MINOR PILIN PILE"/>
    <property type="match status" value="1"/>
</dbReference>
<evidence type="ECO:0000256" key="1">
    <source>
        <dbReference type="SAM" id="MobiDB-lite"/>
    </source>
</evidence>
<proteinExistence type="predicted"/>
<dbReference type="Proteomes" id="UP000291334">
    <property type="component" value="Unassembled WGS sequence"/>
</dbReference>
<keyword evidence="2" id="KW-0472">Membrane</keyword>
<dbReference type="InterPro" id="IPR031982">
    <property type="entry name" value="PilE-like"/>
</dbReference>
<dbReference type="NCBIfam" id="TIGR02532">
    <property type="entry name" value="IV_pilin_GFxxxE"/>
    <property type="match status" value="1"/>
</dbReference>
<dbReference type="Pfam" id="PF07963">
    <property type="entry name" value="N_methyl"/>
    <property type="match status" value="1"/>
</dbReference>
<dbReference type="PANTHER" id="PTHR30093">
    <property type="entry name" value="GENERAL SECRETION PATHWAY PROTEIN G"/>
    <property type="match status" value="1"/>
</dbReference>
<dbReference type="SUPFAM" id="SSF54523">
    <property type="entry name" value="Pili subunits"/>
    <property type="match status" value="1"/>
</dbReference>
<keyword evidence="4" id="KW-1185">Reference proteome</keyword>
<evidence type="ECO:0000256" key="2">
    <source>
        <dbReference type="SAM" id="Phobius"/>
    </source>
</evidence>
<keyword evidence="2" id="KW-1133">Transmembrane helix</keyword>
<protein>
    <submittedName>
        <fullName evidence="3">Pilus assembly protein PilE</fullName>
    </submittedName>
</protein>
<sequence length="183" mass="19694">MAAPKRPHSTPAFPKADRPGGRSLPKRNDFVCDNKYRLQVGFTLIEMMVVVAIIGILAAIAYPSYDAYVKRGYRAEGQAFLNDVAARQERYFAQNNSYITDQKKIGALGLTTQSSGEGEDASTTSQSQTDKYSLGVSSVNGDGGYTLTATQQFNDSKCGNLTLNAKGEQGVSVTGASASECWR</sequence>
<organism evidence="3 4">
    <name type="scientific">Phytopseudomonas dryadis</name>
    <dbReference type="NCBI Taxonomy" id="2487520"/>
    <lineage>
        <taxon>Bacteria</taxon>
        <taxon>Pseudomonadati</taxon>
        <taxon>Pseudomonadota</taxon>
        <taxon>Gammaproteobacteria</taxon>
        <taxon>Pseudomonadales</taxon>
        <taxon>Pseudomonadaceae</taxon>
        <taxon>Phytopseudomonas</taxon>
    </lineage>
</organism>
<keyword evidence="2" id="KW-0812">Transmembrane</keyword>
<feature type="compositionally biased region" description="Basic and acidic residues" evidence="1">
    <location>
        <begin position="15"/>
        <end position="26"/>
    </location>
</feature>
<name>A0ABY1Z8Z7_9GAMM</name>
<comment type="caution">
    <text evidence="3">The sequence shown here is derived from an EMBL/GenBank/DDBJ whole genome shotgun (WGS) entry which is preliminary data.</text>
</comment>
<accession>A0ABY1Z8Z7</accession>
<reference evidence="3 4" key="1">
    <citation type="submission" date="2018-06" db="EMBL/GenBank/DDBJ databases">
        <title>Three novel Pseudomonas species isolated from symptomatic oak.</title>
        <authorList>
            <person name="Bueno-Gonzalez V."/>
            <person name="Brady C."/>
        </authorList>
    </citation>
    <scope>NUCLEOTIDE SEQUENCE [LARGE SCALE GENOMIC DNA]</scope>
    <source>
        <strain evidence="3 4">P26B</strain>
    </source>
</reference>
<feature type="region of interest" description="Disordered" evidence="1">
    <location>
        <begin position="1"/>
        <end position="26"/>
    </location>
</feature>
<dbReference type="InterPro" id="IPR012902">
    <property type="entry name" value="N_methyl_site"/>
</dbReference>
<feature type="transmembrane region" description="Helical" evidence="2">
    <location>
        <begin position="44"/>
        <end position="65"/>
    </location>
</feature>
<dbReference type="EMBL" id="QJUM01000015">
    <property type="protein sequence ID" value="TBV04695.1"/>
    <property type="molecule type" value="Genomic_DNA"/>
</dbReference>
<dbReference type="Pfam" id="PF16732">
    <property type="entry name" value="ComP_DUS"/>
    <property type="match status" value="1"/>
</dbReference>
<gene>
    <name evidence="3" type="ORF">DNK34_14200</name>
</gene>
<feature type="region of interest" description="Disordered" evidence="1">
    <location>
        <begin position="112"/>
        <end position="133"/>
    </location>
</feature>
<evidence type="ECO:0000313" key="3">
    <source>
        <dbReference type="EMBL" id="TBV04695.1"/>
    </source>
</evidence>
<evidence type="ECO:0000313" key="4">
    <source>
        <dbReference type="Proteomes" id="UP000291334"/>
    </source>
</evidence>
<dbReference type="Gene3D" id="3.30.700.10">
    <property type="entry name" value="Glycoprotein, Type 4 Pilin"/>
    <property type="match status" value="1"/>
</dbReference>